<dbReference type="SUPFAM" id="SSF56935">
    <property type="entry name" value="Porins"/>
    <property type="match status" value="1"/>
</dbReference>
<dbReference type="AlphaFoldDB" id="A0A2S8S325"/>
<organism evidence="2 3">
    <name type="scientific">Albidovulum denitrificans</name>
    <dbReference type="NCBI Taxonomy" id="404881"/>
    <lineage>
        <taxon>Bacteria</taxon>
        <taxon>Pseudomonadati</taxon>
        <taxon>Pseudomonadota</taxon>
        <taxon>Alphaproteobacteria</taxon>
        <taxon>Rhodobacterales</taxon>
        <taxon>Paracoccaceae</taxon>
        <taxon>Albidovulum</taxon>
    </lineage>
</organism>
<feature type="signal peptide" evidence="1">
    <location>
        <begin position="1"/>
        <end position="23"/>
    </location>
</feature>
<keyword evidence="3" id="KW-1185">Reference proteome</keyword>
<comment type="caution">
    <text evidence="2">The sequence shown here is derived from an EMBL/GenBank/DDBJ whole genome shotgun (WGS) entry which is preliminary data.</text>
</comment>
<dbReference type="Proteomes" id="UP000238338">
    <property type="component" value="Unassembled WGS sequence"/>
</dbReference>
<protein>
    <recommendedName>
        <fullName evidence="4">TIGR03016 family PEP-CTERM system-associated outer membrane protein</fullName>
    </recommendedName>
</protein>
<gene>
    <name evidence="2" type="ORF">LX70_03692</name>
</gene>
<evidence type="ECO:0000313" key="3">
    <source>
        <dbReference type="Proteomes" id="UP000238338"/>
    </source>
</evidence>
<accession>A0A2S8S325</accession>
<reference evidence="2 3" key="1">
    <citation type="submission" date="2018-02" db="EMBL/GenBank/DDBJ databases">
        <title>Genomic Encyclopedia of Archaeal and Bacterial Type Strains, Phase II (KMG-II): from individual species to whole genera.</title>
        <authorList>
            <person name="Goeker M."/>
        </authorList>
    </citation>
    <scope>NUCLEOTIDE SEQUENCE [LARGE SCALE GENOMIC DNA]</scope>
    <source>
        <strain evidence="2 3">DSM 18921</strain>
    </source>
</reference>
<sequence>MVGTSSKKIAVIAALTTLLPTSALPQQQGGVGTVAGAQPTTATTTTAATPGMATAGAAQTAGGGLTPSPSGLNNTGGLQIDFGLSSKLTFDDNFRLSNSSSGTTTIWDNTLDFNLSSITPLSDLSITGSTVLRNASIPGRSVSGFEDPQVRLRYTRDGVNSRFTLDGRYRHADREFLNPFKVEQEEQALGTLLGGGGTVTWKDYGLTYQTGLNAPLGFQLALKRAETDYDTFATAIDPNTLYDRVTDTANATVTMKVSPVMTVRGSVGLTDFDAQDPVSTSRRTEDYAIGATMDINPVLLLDAQIGFTDITTDTIGGRTTRNGATSAFQLTKTLPNGTIFGNFTSTVNQNGTRSILSFGRTLQLPSGTFSGTVGVTHTPGGSDRLSGSVAYNRVMRSSDITITAQRSVTSNGANTATGTSTDVLNTRIGVAYNYAINTDSALNLALDWGRAEAADSGFAYNTTERTTLSAGYSRMLTQDWNMTGGLQLRHRSDNGGTAQSNAVFLTLDRNFSFRP</sequence>
<evidence type="ECO:0000313" key="2">
    <source>
        <dbReference type="EMBL" id="PQV55174.1"/>
    </source>
</evidence>
<feature type="chain" id="PRO_5015485777" description="TIGR03016 family PEP-CTERM system-associated outer membrane protein" evidence="1">
    <location>
        <begin position="24"/>
        <end position="515"/>
    </location>
</feature>
<keyword evidence="1" id="KW-0732">Signal</keyword>
<proteinExistence type="predicted"/>
<dbReference type="EMBL" id="PVEP01000011">
    <property type="protein sequence ID" value="PQV55174.1"/>
    <property type="molecule type" value="Genomic_DNA"/>
</dbReference>
<evidence type="ECO:0008006" key="4">
    <source>
        <dbReference type="Google" id="ProtNLM"/>
    </source>
</evidence>
<evidence type="ECO:0000256" key="1">
    <source>
        <dbReference type="SAM" id="SignalP"/>
    </source>
</evidence>
<name>A0A2S8S325_9RHOB</name>